<feature type="transmembrane region" description="Helical" evidence="1">
    <location>
        <begin position="105"/>
        <end position="125"/>
    </location>
</feature>
<dbReference type="RefSeq" id="WP_166845933.1">
    <property type="nucleotide sequence ID" value="NZ_JAAONY010000002.1"/>
</dbReference>
<dbReference type="Pfam" id="PF04892">
    <property type="entry name" value="VanZ"/>
    <property type="match status" value="1"/>
</dbReference>
<dbReference type="AlphaFoldDB" id="A0A7X0MXW0"/>
<name>A0A7X0MXW0_9GAMM</name>
<feature type="transmembrane region" description="Helical" evidence="1">
    <location>
        <begin position="21"/>
        <end position="39"/>
    </location>
</feature>
<reference evidence="3 4" key="1">
    <citation type="submission" date="2020-08" db="EMBL/GenBank/DDBJ databases">
        <title>Genomic Encyclopedia of Type Strains, Phase IV (KMG-IV): sequencing the most valuable type-strain genomes for metagenomic binning, comparative biology and taxonomic classification.</title>
        <authorList>
            <person name="Goeker M."/>
        </authorList>
    </citation>
    <scope>NUCLEOTIDE SEQUENCE [LARGE SCALE GENOMIC DNA]</scope>
    <source>
        <strain evidence="3 4">DSM 22368</strain>
    </source>
</reference>
<feature type="transmembrane region" description="Helical" evidence="1">
    <location>
        <begin position="51"/>
        <end position="71"/>
    </location>
</feature>
<dbReference type="InterPro" id="IPR006976">
    <property type="entry name" value="VanZ-like"/>
</dbReference>
<proteinExistence type="predicted"/>
<gene>
    <name evidence="3" type="ORF">HNR48_002694</name>
</gene>
<sequence>MLFWTQPHSSPLLRNSRHLRWGLFIALLAIALFFNLSPSPGKGFSLIWDKALHFICWGTVAGAFGLAAYPYKPRLPSFTVLLLIASAAETGQLWVPGRLFDWGDILANALGLIAAFLFWLAILSFRNKQHPDTSFS</sequence>
<dbReference type="EMBL" id="JACHHT010000002">
    <property type="protein sequence ID" value="MBB6522409.1"/>
    <property type="molecule type" value="Genomic_DNA"/>
</dbReference>
<dbReference type="PANTHER" id="PTHR28008:SF1">
    <property type="entry name" value="DOMAIN PROTEIN, PUTATIVE (AFU_ORTHOLOGUE AFUA_3G10980)-RELATED"/>
    <property type="match status" value="1"/>
</dbReference>
<protein>
    <submittedName>
        <fullName evidence="3">VanZ family protein</fullName>
    </submittedName>
</protein>
<dbReference type="InParanoid" id="A0A7X0MXW0"/>
<dbReference type="NCBIfam" id="NF037970">
    <property type="entry name" value="vanZ_1"/>
    <property type="match status" value="1"/>
</dbReference>
<keyword evidence="1" id="KW-0812">Transmembrane</keyword>
<dbReference type="Proteomes" id="UP000528457">
    <property type="component" value="Unassembled WGS sequence"/>
</dbReference>
<comment type="caution">
    <text evidence="3">The sequence shown here is derived from an EMBL/GenBank/DDBJ whole genome shotgun (WGS) entry which is preliminary data.</text>
</comment>
<evidence type="ECO:0000256" key="1">
    <source>
        <dbReference type="SAM" id="Phobius"/>
    </source>
</evidence>
<dbReference type="PANTHER" id="PTHR28008">
    <property type="entry name" value="DOMAIN PROTEIN, PUTATIVE (AFU_ORTHOLOGUE AFUA_3G10980)-RELATED"/>
    <property type="match status" value="1"/>
</dbReference>
<evidence type="ECO:0000313" key="4">
    <source>
        <dbReference type="Proteomes" id="UP000528457"/>
    </source>
</evidence>
<evidence type="ECO:0000313" key="3">
    <source>
        <dbReference type="EMBL" id="MBB6522409.1"/>
    </source>
</evidence>
<evidence type="ECO:0000259" key="2">
    <source>
        <dbReference type="Pfam" id="PF04892"/>
    </source>
</evidence>
<accession>A0A7X0MXW0</accession>
<keyword evidence="1" id="KW-1133">Transmembrane helix</keyword>
<keyword evidence="1" id="KW-0472">Membrane</keyword>
<keyword evidence="4" id="KW-1185">Reference proteome</keyword>
<feature type="domain" description="VanZ-like" evidence="2">
    <location>
        <begin position="43"/>
        <end position="121"/>
    </location>
</feature>
<organism evidence="3 4">
    <name type="scientific">Pseudoteredinibacter isoporae</name>
    <dbReference type="NCBI Taxonomy" id="570281"/>
    <lineage>
        <taxon>Bacteria</taxon>
        <taxon>Pseudomonadati</taxon>
        <taxon>Pseudomonadota</taxon>
        <taxon>Gammaproteobacteria</taxon>
        <taxon>Cellvibrionales</taxon>
        <taxon>Cellvibrionaceae</taxon>
        <taxon>Pseudoteredinibacter</taxon>
    </lineage>
</organism>
<feature type="transmembrane region" description="Helical" evidence="1">
    <location>
        <begin position="78"/>
        <end position="99"/>
    </location>
</feature>